<evidence type="ECO:0000256" key="10">
    <source>
        <dbReference type="ARBA" id="ARBA00023136"/>
    </source>
</evidence>
<evidence type="ECO:0008006" key="16">
    <source>
        <dbReference type="Google" id="ProtNLM"/>
    </source>
</evidence>
<dbReference type="GO" id="GO:0016887">
    <property type="term" value="F:ATP hydrolysis activity"/>
    <property type="evidence" value="ECO:0007669"/>
    <property type="project" value="InterPro"/>
</dbReference>
<sequence length="585" mass="62487">MSWIDLGFDLAGRPEPRLRRGLAWSVAAALFESLPYACLYGALRRLTVRPPDLGLAAACAGILLACALLLILCKARANIANFGGVYALVADSRLRLADHLSALPMGRLAGQGRSQAGLAELLTGRYAHYQDITARAWGLSVANASLPVFLWLLLCAIDIRLALLAGVLGPLAFCAIPWSQRLLSGAHARLAGLREDTVAHVVEHIAGMRELRLYDPASRHLRRTLGLLRTLETQQMRTELAPAPALLVFGALLQAGLAVTAVAGAAWLAPGPGLAANDGNGGLALLAGLVVALRLFRALADLGLNLAELRHARDTLRDIRRLWAEPALPWPADGAAVATPALGFEHVSYRHPGMIRPAVDDVGGEIPAGSVVALVGPSGSGKSTLAALIARMWDPASGAIRLGGQDLRDLSPACLNRQVSTVLQDVMLFQGSIAENIALGAPEASRTRIEEAARAARAHAFIEALPQGYDTRLPPGGAGLSGGEKQRLAIARALVKDSPLLILDEATASMDPENEWEIKQALDSLTRDRTVIVIAHRLHTVRHADAIWVMEHGRIVERGRHAELIARAGLYARLWSRQREQDGTH</sequence>
<dbReference type="GO" id="GO:0005886">
    <property type="term" value="C:plasma membrane"/>
    <property type="evidence" value="ECO:0007669"/>
    <property type="project" value="UniProtKB-SubCell"/>
</dbReference>
<evidence type="ECO:0000256" key="1">
    <source>
        <dbReference type="ARBA" id="ARBA00004651"/>
    </source>
</evidence>
<reference evidence="15" key="1">
    <citation type="submission" date="2017-05" db="EMBL/GenBank/DDBJ databases">
        <title>Complete and WGS of Bordetella genogroups.</title>
        <authorList>
            <person name="Spilker T."/>
            <person name="Lipuma J."/>
        </authorList>
    </citation>
    <scope>NUCLEOTIDE SEQUENCE [LARGE SCALE GENOMIC DNA]</scope>
    <source>
        <strain evidence="15">AU16122</strain>
    </source>
</reference>
<dbReference type="InterPro" id="IPR003439">
    <property type="entry name" value="ABC_transporter-like_ATP-bd"/>
</dbReference>
<dbReference type="Gene3D" id="3.40.50.300">
    <property type="entry name" value="P-loop containing nucleotide triphosphate hydrolases"/>
    <property type="match status" value="1"/>
</dbReference>
<keyword evidence="15" id="KW-1185">Reference proteome</keyword>
<feature type="transmembrane region" description="Helical" evidence="11">
    <location>
        <begin position="55"/>
        <end position="73"/>
    </location>
</feature>
<dbReference type="InterPro" id="IPR017871">
    <property type="entry name" value="ABC_transporter-like_CS"/>
</dbReference>
<keyword evidence="2" id="KW-0813">Transport</keyword>
<evidence type="ECO:0000256" key="6">
    <source>
        <dbReference type="ARBA" id="ARBA00022840"/>
    </source>
</evidence>
<evidence type="ECO:0000313" key="15">
    <source>
        <dbReference type="Proteomes" id="UP000216020"/>
    </source>
</evidence>
<dbReference type="InterPro" id="IPR039421">
    <property type="entry name" value="Type_1_exporter"/>
</dbReference>
<evidence type="ECO:0000256" key="2">
    <source>
        <dbReference type="ARBA" id="ARBA00022448"/>
    </source>
</evidence>
<organism evidence="14 15">
    <name type="scientific">Bordetella genomosp. 10</name>
    <dbReference type="NCBI Taxonomy" id="1416804"/>
    <lineage>
        <taxon>Bacteria</taxon>
        <taxon>Pseudomonadati</taxon>
        <taxon>Pseudomonadota</taxon>
        <taxon>Betaproteobacteria</taxon>
        <taxon>Burkholderiales</taxon>
        <taxon>Alcaligenaceae</taxon>
        <taxon>Bordetella</taxon>
    </lineage>
</organism>
<dbReference type="Gene3D" id="1.20.1560.10">
    <property type="entry name" value="ABC transporter type 1, transmembrane domain"/>
    <property type="match status" value="1"/>
</dbReference>
<dbReference type="Pfam" id="PF00005">
    <property type="entry name" value="ABC_tran"/>
    <property type="match status" value="1"/>
</dbReference>
<evidence type="ECO:0000256" key="4">
    <source>
        <dbReference type="ARBA" id="ARBA00022692"/>
    </source>
</evidence>
<protein>
    <recommendedName>
        <fullName evidence="16">ABC transporter ATP-binding protein</fullName>
    </recommendedName>
</protein>
<keyword evidence="5" id="KW-0547">Nucleotide-binding</keyword>
<evidence type="ECO:0000256" key="7">
    <source>
        <dbReference type="ARBA" id="ARBA00022967"/>
    </source>
</evidence>
<dbReference type="EMBL" id="NEVM01000005">
    <property type="protein sequence ID" value="OZI30466.1"/>
    <property type="molecule type" value="Genomic_DNA"/>
</dbReference>
<evidence type="ECO:0000256" key="8">
    <source>
        <dbReference type="ARBA" id="ARBA00022989"/>
    </source>
</evidence>
<dbReference type="AlphaFoldDB" id="A0A261RZE6"/>
<keyword evidence="7" id="KW-1278">Translocase</keyword>
<name>A0A261RZE6_9BORD</name>
<dbReference type="GO" id="GO:0140359">
    <property type="term" value="F:ABC-type transporter activity"/>
    <property type="evidence" value="ECO:0007669"/>
    <property type="project" value="InterPro"/>
</dbReference>
<dbReference type="InterPro" id="IPR027417">
    <property type="entry name" value="P-loop_NTPase"/>
</dbReference>
<evidence type="ECO:0000256" key="11">
    <source>
        <dbReference type="SAM" id="Phobius"/>
    </source>
</evidence>
<dbReference type="OrthoDB" id="9806127at2"/>
<comment type="caution">
    <text evidence="14">The sequence shown here is derived from an EMBL/GenBank/DDBJ whole genome shotgun (WGS) entry which is preliminary data.</text>
</comment>
<dbReference type="Proteomes" id="UP000216020">
    <property type="component" value="Unassembled WGS sequence"/>
</dbReference>
<proteinExistence type="predicted"/>
<accession>A0A261RZE6</accession>
<dbReference type="PROSITE" id="PS00211">
    <property type="entry name" value="ABC_TRANSPORTER_1"/>
    <property type="match status" value="1"/>
</dbReference>
<evidence type="ECO:0000259" key="13">
    <source>
        <dbReference type="PROSITE" id="PS50929"/>
    </source>
</evidence>
<dbReference type="FunFam" id="3.40.50.300:FF:000221">
    <property type="entry name" value="Multidrug ABC transporter ATP-binding protein"/>
    <property type="match status" value="1"/>
</dbReference>
<comment type="subcellular location">
    <subcellularLocation>
        <location evidence="1">Cell membrane</location>
        <topology evidence="1">Multi-pass membrane protein</topology>
    </subcellularLocation>
</comment>
<feature type="domain" description="ABC transmembrane type-1" evidence="13">
    <location>
        <begin position="21"/>
        <end position="269"/>
    </location>
</feature>
<feature type="transmembrane region" description="Helical" evidence="11">
    <location>
        <begin position="21"/>
        <end position="43"/>
    </location>
</feature>
<dbReference type="SUPFAM" id="SSF90123">
    <property type="entry name" value="ABC transporter transmembrane region"/>
    <property type="match status" value="1"/>
</dbReference>
<evidence type="ECO:0000256" key="3">
    <source>
        <dbReference type="ARBA" id="ARBA00022475"/>
    </source>
</evidence>
<evidence type="ECO:0000313" key="14">
    <source>
        <dbReference type="EMBL" id="OZI30466.1"/>
    </source>
</evidence>
<dbReference type="InterPro" id="IPR003593">
    <property type="entry name" value="AAA+_ATPase"/>
</dbReference>
<dbReference type="PANTHER" id="PTHR24221:SF654">
    <property type="entry name" value="ATP-BINDING CASSETTE SUB-FAMILY B MEMBER 6"/>
    <property type="match status" value="1"/>
</dbReference>
<dbReference type="InterPro" id="IPR011527">
    <property type="entry name" value="ABC1_TM_dom"/>
</dbReference>
<dbReference type="InterPro" id="IPR036640">
    <property type="entry name" value="ABC1_TM_sf"/>
</dbReference>
<dbReference type="RefSeq" id="WP_094854890.1">
    <property type="nucleotide sequence ID" value="NZ_NEVM01000005.1"/>
</dbReference>
<evidence type="ECO:0000256" key="9">
    <source>
        <dbReference type="ARBA" id="ARBA00023055"/>
    </source>
</evidence>
<dbReference type="GO" id="GO:0034040">
    <property type="term" value="F:ATPase-coupled lipid transmembrane transporter activity"/>
    <property type="evidence" value="ECO:0007669"/>
    <property type="project" value="TreeGrafter"/>
</dbReference>
<keyword evidence="9" id="KW-0445">Lipid transport</keyword>
<dbReference type="SUPFAM" id="SSF52540">
    <property type="entry name" value="P-loop containing nucleoside triphosphate hydrolases"/>
    <property type="match status" value="1"/>
</dbReference>
<dbReference type="SMART" id="SM00382">
    <property type="entry name" value="AAA"/>
    <property type="match status" value="1"/>
</dbReference>
<feature type="transmembrane region" description="Helical" evidence="11">
    <location>
        <begin position="245"/>
        <end position="269"/>
    </location>
</feature>
<evidence type="ECO:0000256" key="5">
    <source>
        <dbReference type="ARBA" id="ARBA00022741"/>
    </source>
</evidence>
<keyword evidence="6" id="KW-0067">ATP-binding</keyword>
<feature type="transmembrane region" description="Helical" evidence="11">
    <location>
        <begin position="134"/>
        <end position="153"/>
    </location>
</feature>
<dbReference type="PROSITE" id="PS50893">
    <property type="entry name" value="ABC_TRANSPORTER_2"/>
    <property type="match status" value="1"/>
</dbReference>
<keyword evidence="4 11" id="KW-0812">Transmembrane</keyword>
<dbReference type="PROSITE" id="PS50929">
    <property type="entry name" value="ABC_TM1F"/>
    <property type="match status" value="1"/>
</dbReference>
<gene>
    <name evidence="14" type="ORF">CAL29_20790</name>
</gene>
<feature type="transmembrane region" description="Helical" evidence="11">
    <location>
        <begin position="159"/>
        <end position="179"/>
    </location>
</feature>
<keyword evidence="3" id="KW-1003">Cell membrane</keyword>
<evidence type="ECO:0000259" key="12">
    <source>
        <dbReference type="PROSITE" id="PS50893"/>
    </source>
</evidence>
<feature type="domain" description="ABC transporter" evidence="12">
    <location>
        <begin position="342"/>
        <end position="577"/>
    </location>
</feature>
<keyword evidence="8 11" id="KW-1133">Transmembrane helix</keyword>
<keyword evidence="10 11" id="KW-0472">Membrane</keyword>
<dbReference type="GO" id="GO:0005524">
    <property type="term" value="F:ATP binding"/>
    <property type="evidence" value="ECO:0007669"/>
    <property type="project" value="UniProtKB-KW"/>
</dbReference>
<dbReference type="PANTHER" id="PTHR24221">
    <property type="entry name" value="ATP-BINDING CASSETTE SUB-FAMILY B"/>
    <property type="match status" value="1"/>
</dbReference>